<protein>
    <submittedName>
        <fullName evidence="1">Uncharacterized protein</fullName>
    </submittedName>
</protein>
<sequence>MNGIEILSISFQPYIRQIPIPLINFIHFKNILRTANSLPLFRDYLLSLIPIPFTNSIHYSAIRKGTHLGPLNLKYLALSNYCLQSTNYKLIKHGNDVQQIETSGKGNVTWCGLWWVQMLKTRGEYKKGVGVEGTSLFSCDA</sequence>
<dbReference type="Proteomes" id="UP001177003">
    <property type="component" value="Chromosome 4"/>
</dbReference>
<reference evidence="1" key="1">
    <citation type="submission" date="2023-04" db="EMBL/GenBank/DDBJ databases">
        <authorList>
            <person name="Vijverberg K."/>
            <person name="Xiong W."/>
            <person name="Schranz E."/>
        </authorList>
    </citation>
    <scope>NUCLEOTIDE SEQUENCE</scope>
</reference>
<evidence type="ECO:0000313" key="2">
    <source>
        <dbReference type="Proteomes" id="UP001177003"/>
    </source>
</evidence>
<dbReference type="EMBL" id="OX465080">
    <property type="protein sequence ID" value="CAI9278623.1"/>
    <property type="molecule type" value="Genomic_DNA"/>
</dbReference>
<proteinExistence type="predicted"/>
<dbReference type="AlphaFoldDB" id="A0AA36E1B7"/>
<evidence type="ECO:0000313" key="1">
    <source>
        <dbReference type="EMBL" id="CAI9278623.1"/>
    </source>
</evidence>
<organism evidence="1 2">
    <name type="scientific">Lactuca saligna</name>
    <name type="common">Willowleaf lettuce</name>
    <dbReference type="NCBI Taxonomy" id="75948"/>
    <lineage>
        <taxon>Eukaryota</taxon>
        <taxon>Viridiplantae</taxon>
        <taxon>Streptophyta</taxon>
        <taxon>Embryophyta</taxon>
        <taxon>Tracheophyta</taxon>
        <taxon>Spermatophyta</taxon>
        <taxon>Magnoliopsida</taxon>
        <taxon>eudicotyledons</taxon>
        <taxon>Gunneridae</taxon>
        <taxon>Pentapetalae</taxon>
        <taxon>asterids</taxon>
        <taxon>campanulids</taxon>
        <taxon>Asterales</taxon>
        <taxon>Asteraceae</taxon>
        <taxon>Cichorioideae</taxon>
        <taxon>Cichorieae</taxon>
        <taxon>Lactucinae</taxon>
        <taxon>Lactuca</taxon>
    </lineage>
</organism>
<accession>A0AA36E1B7</accession>
<name>A0AA36E1B7_LACSI</name>
<gene>
    <name evidence="1" type="ORF">LSALG_LOCUS18477</name>
</gene>
<keyword evidence="2" id="KW-1185">Reference proteome</keyword>